<organism evidence="3 4">
    <name type="scientific">Pararhodobacter oceanensis</name>
    <dbReference type="NCBI Taxonomy" id="2172121"/>
    <lineage>
        <taxon>Bacteria</taxon>
        <taxon>Pseudomonadati</taxon>
        <taxon>Pseudomonadota</taxon>
        <taxon>Alphaproteobacteria</taxon>
        <taxon>Rhodobacterales</taxon>
        <taxon>Paracoccaceae</taxon>
        <taxon>Pararhodobacter</taxon>
    </lineage>
</organism>
<gene>
    <name evidence="3" type="ORF">DDE20_00110</name>
</gene>
<name>A0A2T8HX71_9RHOB</name>
<feature type="region of interest" description="Disordered" evidence="1">
    <location>
        <begin position="78"/>
        <end position="114"/>
    </location>
</feature>
<keyword evidence="4" id="KW-1185">Reference proteome</keyword>
<dbReference type="InterPro" id="IPR045601">
    <property type="entry name" value="DUF6455"/>
</dbReference>
<dbReference type="OrthoDB" id="7859249at2"/>
<evidence type="ECO:0000313" key="4">
    <source>
        <dbReference type="Proteomes" id="UP000245911"/>
    </source>
</evidence>
<dbReference type="Proteomes" id="UP000245911">
    <property type="component" value="Unassembled WGS sequence"/>
</dbReference>
<dbReference type="RefSeq" id="WP_116556431.1">
    <property type="nucleotide sequence ID" value="NZ_QDKM01000001.1"/>
</dbReference>
<protein>
    <recommendedName>
        <fullName evidence="2">DUF6455 domain-containing protein</fullName>
    </recommendedName>
</protein>
<evidence type="ECO:0000313" key="3">
    <source>
        <dbReference type="EMBL" id="PVH30027.1"/>
    </source>
</evidence>
<evidence type="ECO:0000256" key="1">
    <source>
        <dbReference type="SAM" id="MobiDB-lite"/>
    </source>
</evidence>
<feature type="domain" description="DUF6455" evidence="2">
    <location>
        <begin position="22"/>
        <end position="93"/>
    </location>
</feature>
<reference evidence="3 4" key="1">
    <citation type="submission" date="2018-04" db="EMBL/GenBank/DDBJ databases">
        <title>Pararhodobacter oceanense sp. nov., isolated from marine intertidal sediment.</title>
        <authorList>
            <person name="Wang X.-L."/>
            <person name="Du Z.-J."/>
        </authorList>
    </citation>
    <scope>NUCLEOTIDE SEQUENCE [LARGE SCALE GENOMIC DNA]</scope>
    <source>
        <strain evidence="3 4">AM505</strain>
    </source>
</reference>
<feature type="compositionally biased region" description="Basic and acidic residues" evidence="1">
    <location>
        <begin position="84"/>
        <end position="93"/>
    </location>
</feature>
<comment type="caution">
    <text evidence="3">The sequence shown here is derived from an EMBL/GenBank/DDBJ whole genome shotgun (WGS) entry which is preliminary data.</text>
</comment>
<sequence length="114" mass="12440">MPPKAPQNTPANAAPDRGEDLLIWEMVNAMEIDLACAIQRDELPIKTLGAMMRNCHACPAPRLCGVYLDSRAGRTAQAPSFCPNREKLSDLQRNRRYSTAAAPHKTTAPQDAAP</sequence>
<dbReference type="AlphaFoldDB" id="A0A2T8HX71"/>
<dbReference type="Pfam" id="PF20056">
    <property type="entry name" value="DUF6455"/>
    <property type="match status" value="1"/>
</dbReference>
<dbReference type="EMBL" id="QDKM01000001">
    <property type="protein sequence ID" value="PVH30027.1"/>
    <property type="molecule type" value="Genomic_DNA"/>
</dbReference>
<evidence type="ECO:0000259" key="2">
    <source>
        <dbReference type="Pfam" id="PF20056"/>
    </source>
</evidence>
<accession>A0A2T8HX71</accession>
<proteinExistence type="predicted"/>